<keyword evidence="6 14" id="KW-0378">Hydrolase</keyword>
<keyword evidence="3" id="KW-0645">Protease</keyword>
<dbReference type="Pfam" id="PF01435">
    <property type="entry name" value="Peptidase_M48"/>
    <property type="match status" value="1"/>
</dbReference>
<dbReference type="PANTHER" id="PTHR43221:SF2">
    <property type="entry name" value="PROTEASE HTPX HOMOLOG"/>
    <property type="match status" value="1"/>
</dbReference>
<evidence type="ECO:0000256" key="11">
    <source>
        <dbReference type="SAM" id="Coils"/>
    </source>
</evidence>
<evidence type="ECO:0000256" key="12">
    <source>
        <dbReference type="SAM" id="Phobius"/>
    </source>
</evidence>
<evidence type="ECO:0000256" key="2">
    <source>
        <dbReference type="ARBA" id="ARBA00022475"/>
    </source>
</evidence>
<keyword evidence="2" id="KW-1003">Cell membrane</keyword>
<gene>
    <name evidence="14" type="ORF">I8J30_18240</name>
</gene>
<protein>
    <submittedName>
        <fullName evidence="14">M48 family metalloprotease</fullName>
        <ecNumber evidence="14">3.4.24.-</ecNumber>
    </submittedName>
</protein>
<evidence type="ECO:0000256" key="9">
    <source>
        <dbReference type="ARBA" id="ARBA00023049"/>
    </source>
</evidence>
<evidence type="ECO:0000256" key="4">
    <source>
        <dbReference type="ARBA" id="ARBA00022692"/>
    </source>
</evidence>
<feature type="transmembrane region" description="Helical" evidence="12">
    <location>
        <begin position="89"/>
        <end position="113"/>
    </location>
</feature>
<dbReference type="PANTHER" id="PTHR43221">
    <property type="entry name" value="PROTEASE HTPX"/>
    <property type="match status" value="1"/>
</dbReference>
<comment type="caution">
    <text evidence="14">The sequence shown here is derived from an EMBL/GenBank/DDBJ whole genome shotgun (WGS) entry which is preliminary data.</text>
</comment>
<proteinExistence type="predicted"/>
<feature type="domain" description="Peptidase M48" evidence="13">
    <location>
        <begin position="178"/>
        <end position="394"/>
    </location>
</feature>
<dbReference type="CDD" id="cd07328">
    <property type="entry name" value="M48_Ste24p_like"/>
    <property type="match status" value="1"/>
</dbReference>
<feature type="transmembrane region" description="Helical" evidence="12">
    <location>
        <begin position="119"/>
        <end position="135"/>
    </location>
</feature>
<dbReference type="GO" id="GO:0008237">
    <property type="term" value="F:metallopeptidase activity"/>
    <property type="evidence" value="ECO:0007669"/>
    <property type="project" value="UniProtKB-KW"/>
</dbReference>
<reference evidence="14 15" key="1">
    <citation type="submission" date="2021-04" db="EMBL/GenBank/DDBJ databases">
        <title>Paenibacillus sp. DLE-14 whole genome sequence.</title>
        <authorList>
            <person name="Ham Y.J."/>
        </authorList>
    </citation>
    <scope>NUCLEOTIDE SEQUENCE [LARGE SCALE GENOMIC DNA]</scope>
    <source>
        <strain evidence="14 15">DLE-14</strain>
    </source>
</reference>
<keyword evidence="9 14" id="KW-0482">Metalloprotease</keyword>
<organism evidence="14 15">
    <name type="scientific">Paenibacillus lignilyticus</name>
    <dbReference type="NCBI Taxonomy" id="1172615"/>
    <lineage>
        <taxon>Bacteria</taxon>
        <taxon>Bacillati</taxon>
        <taxon>Bacillota</taxon>
        <taxon>Bacilli</taxon>
        <taxon>Bacillales</taxon>
        <taxon>Paenibacillaceae</taxon>
        <taxon>Paenibacillus</taxon>
    </lineage>
</organism>
<keyword evidence="11" id="KW-0175">Coiled coil</keyword>
<keyword evidence="15" id="KW-1185">Reference proteome</keyword>
<dbReference type="EMBL" id="JAGKSP010000007">
    <property type="protein sequence ID" value="MBP3964661.1"/>
    <property type="molecule type" value="Genomic_DNA"/>
</dbReference>
<evidence type="ECO:0000256" key="1">
    <source>
        <dbReference type="ARBA" id="ARBA00001947"/>
    </source>
</evidence>
<comment type="cofactor">
    <cofactor evidence="1">
        <name>Zn(2+)</name>
        <dbReference type="ChEBI" id="CHEBI:29105"/>
    </cofactor>
</comment>
<dbReference type="RefSeq" id="WP_210660412.1">
    <property type="nucleotide sequence ID" value="NZ_JAGKSP010000007.1"/>
</dbReference>
<keyword evidence="8 12" id="KW-1133">Transmembrane helix</keyword>
<dbReference type="InterPro" id="IPR050083">
    <property type="entry name" value="HtpX_protease"/>
</dbReference>
<evidence type="ECO:0000259" key="13">
    <source>
        <dbReference type="Pfam" id="PF01435"/>
    </source>
</evidence>
<evidence type="ECO:0000256" key="6">
    <source>
        <dbReference type="ARBA" id="ARBA00022801"/>
    </source>
</evidence>
<dbReference type="EC" id="3.4.24.-" evidence="14"/>
<keyword evidence="4 12" id="KW-0812">Transmembrane</keyword>
<evidence type="ECO:0000313" key="14">
    <source>
        <dbReference type="EMBL" id="MBP3964661.1"/>
    </source>
</evidence>
<evidence type="ECO:0000256" key="3">
    <source>
        <dbReference type="ARBA" id="ARBA00022670"/>
    </source>
</evidence>
<sequence length="444" mass="50292">MSANIALVQENKSAVQTEQCPECHSHVAAHPNFMSWCECGWNLKPHRQEHAPSMFASFYERLGQRVGKQLLSDMEVLEHLMPKPSKTKLFTIVMATVVHAISLAMVLLCLFALSIYREYPVLAILAVPMLILLWTQRPRIPKLSKDEKRDIVPREQFPSLYAFSDQIADYLHMPHFEGILIDEEFNASYRQVGLKQKRYLTLGLPLFSILSPAEKAALIGHEAGHGINGDSTRNLYTFTAIITLENWFRLLASRGEDEVLVEGNLFGLVSNVVGMLMRMVSFIPQLLIKLFIHSIYYESQKAEYMADYLGAKVGGTEGAIGLSRKMFCETTFVLSGQRFVLRGAKGNYFDELKAAVGSIPPREIERIRRVEMMEGSTLDRTHPPTAYRIQTLQHHAQLAPGAIQLTGEQLKQLERELSAVEAKLQERLVNLLKEKLYKKPIHQG</sequence>
<evidence type="ECO:0000256" key="7">
    <source>
        <dbReference type="ARBA" id="ARBA00022833"/>
    </source>
</evidence>
<dbReference type="Proteomes" id="UP000673394">
    <property type="component" value="Unassembled WGS sequence"/>
</dbReference>
<evidence type="ECO:0000256" key="5">
    <source>
        <dbReference type="ARBA" id="ARBA00022723"/>
    </source>
</evidence>
<evidence type="ECO:0000313" key="15">
    <source>
        <dbReference type="Proteomes" id="UP000673394"/>
    </source>
</evidence>
<accession>A0ABS5CFP8</accession>
<dbReference type="InterPro" id="IPR001915">
    <property type="entry name" value="Peptidase_M48"/>
</dbReference>
<evidence type="ECO:0000256" key="10">
    <source>
        <dbReference type="ARBA" id="ARBA00023136"/>
    </source>
</evidence>
<keyword evidence="10 12" id="KW-0472">Membrane</keyword>
<feature type="coiled-coil region" evidence="11">
    <location>
        <begin position="403"/>
        <end position="430"/>
    </location>
</feature>
<evidence type="ECO:0000256" key="8">
    <source>
        <dbReference type="ARBA" id="ARBA00022989"/>
    </source>
</evidence>
<keyword evidence="7" id="KW-0862">Zinc</keyword>
<name>A0ABS5CFP8_9BACL</name>
<keyword evidence="5" id="KW-0479">Metal-binding</keyword>